<dbReference type="InterPro" id="IPR010241">
    <property type="entry name" value="Fd_pln"/>
</dbReference>
<dbReference type="CDD" id="cd00207">
    <property type="entry name" value="fer2"/>
    <property type="match status" value="1"/>
</dbReference>
<name>A0AB37UD33_9CYAN</name>
<keyword evidence="11" id="KW-1185">Reference proteome</keyword>
<evidence type="ECO:0000313" key="10">
    <source>
        <dbReference type="EMBL" id="RUT05394.1"/>
    </source>
</evidence>
<dbReference type="PANTHER" id="PTHR43112">
    <property type="entry name" value="FERREDOXIN"/>
    <property type="match status" value="1"/>
</dbReference>
<evidence type="ECO:0000256" key="4">
    <source>
        <dbReference type="ARBA" id="ARBA00022723"/>
    </source>
</evidence>
<dbReference type="GO" id="GO:0009055">
    <property type="term" value="F:electron transfer activity"/>
    <property type="evidence" value="ECO:0007669"/>
    <property type="project" value="InterPro"/>
</dbReference>
<evidence type="ECO:0000256" key="3">
    <source>
        <dbReference type="ARBA" id="ARBA00022714"/>
    </source>
</evidence>
<evidence type="ECO:0000256" key="5">
    <source>
        <dbReference type="ARBA" id="ARBA00022982"/>
    </source>
</evidence>
<reference evidence="10 11" key="1">
    <citation type="journal article" date="2019" name="Genome Biol. Evol.">
        <title>Day and night: Metabolic profiles and evolutionary relationships of six axenic non-marine cyanobacteria.</title>
        <authorList>
            <person name="Will S.E."/>
            <person name="Henke P."/>
            <person name="Boedeker C."/>
            <person name="Huang S."/>
            <person name="Brinkmann H."/>
            <person name="Rohde M."/>
            <person name="Jarek M."/>
            <person name="Friedl T."/>
            <person name="Seufert S."/>
            <person name="Schumacher M."/>
            <person name="Overmann J."/>
            <person name="Neumann-Schaal M."/>
            <person name="Petersen J."/>
        </authorList>
    </citation>
    <scope>NUCLEOTIDE SEQUENCE [LARGE SCALE GENOMIC DNA]</scope>
    <source>
        <strain evidence="10 11">SAG 39.79</strain>
    </source>
</reference>
<keyword evidence="3" id="KW-0001">2Fe-2S</keyword>
<dbReference type="GO" id="GO:0046872">
    <property type="term" value="F:metal ion binding"/>
    <property type="evidence" value="ECO:0007669"/>
    <property type="project" value="UniProtKB-KW"/>
</dbReference>
<dbReference type="PROSITE" id="PS51085">
    <property type="entry name" value="2FE2S_FER_2"/>
    <property type="match status" value="1"/>
</dbReference>
<dbReference type="InterPro" id="IPR012675">
    <property type="entry name" value="Beta-grasp_dom_sf"/>
</dbReference>
<dbReference type="Gene3D" id="3.10.20.30">
    <property type="match status" value="1"/>
</dbReference>
<feature type="domain" description="2Fe-2S ferredoxin-type" evidence="9">
    <location>
        <begin position="4"/>
        <end position="97"/>
    </location>
</feature>
<dbReference type="NCBIfam" id="TIGR02008">
    <property type="entry name" value="fdx_plant"/>
    <property type="match status" value="1"/>
</dbReference>
<comment type="caution">
    <text evidence="10">The sequence shown here is derived from an EMBL/GenBank/DDBJ whole genome shotgun (WGS) entry which is preliminary data.</text>
</comment>
<keyword evidence="5" id="KW-0249">Electron transport</keyword>
<dbReference type="InterPro" id="IPR001041">
    <property type="entry name" value="2Fe-2S_ferredoxin-type"/>
</dbReference>
<dbReference type="RefSeq" id="WP_106168648.1">
    <property type="nucleotide sequence ID" value="NZ_JAVKZF010000001.1"/>
</dbReference>
<evidence type="ECO:0000256" key="8">
    <source>
        <dbReference type="ARBA" id="ARBA00034078"/>
    </source>
</evidence>
<gene>
    <name evidence="10" type="primary">petF1</name>
    <name evidence="10" type="ORF">DSM107010_55470</name>
</gene>
<dbReference type="AlphaFoldDB" id="A0AB37UD33"/>
<accession>A0AB37UD33</accession>
<evidence type="ECO:0000313" key="11">
    <source>
        <dbReference type="Proteomes" id="UP000282574"/>
    </source>
</evidence>
<keyword evidence="2" id="KW-0813">Transport</keyword>
<evidence type="ECO:0000256" key="1">
    <source>
        <dbReference type="ARBA" id="ARBA00007874"/>
    </source>
</evidence>
<comment type="cofactor">
    <cofactor evidence="8">
        <name>[2Fe-2S] cluster</name>
        <dbReference type="ChEBI" id="CHEBI:190135"/>
    </cofactor>
</comment>
<evidence type="ECO:0000256" key="2">
    <source>
        <dbReference type="ARBA" id="ARBA00022448"/>
    </source>
</evidence>
<protein>
    <submittedName>
        <fullName evidence="10">Ferredoxin-1</fullName>
    </submittedName>
</protein>
<evidence type="ECO:0000259" key="9">
    <source>
        <dbReference type="PROSITE" id="PS51085"/>
    </source>
</evidence>
<organism evidence="10 11">
    <name type="scientific">Chroococcidiopsis cubana SAG 39.79</name>
    <dbReference type="NCBI Taxonomy" id="388085"/>
    <lineage>
        <taxon>Bacteria</taxon>
        <taxon>Bacillati</taxon>
        <taxon>Cyanobacteriota</taxon>
        <taxon>Cyanophyceae</taxon>
        <taxon>Chroococcidiopsidales</taxon>
        <taxon>Chroococcidiopsidaceae</taxon>
        <taxon>Chroococcidiopsis</taxon>
    </lineage>
</organism>
<dbReference type="InterPro" id="IPR036010">
    <property type="entry name" value="2Fe-2S_ferredoxin-like_sf"/>
</dbReference>
<evidence type="ECO:0000256" key="6">
    <source>
        <dbReference type="ARBA" id="ARBA00023004"/>
    </source>
</evidence>
<dbReference type="Pfam" id="PF00111">
    <property type="entry name" value="Fer2"/>
    <property type="match status" value="1"/>
</dbReference>
<evidence type="ECO:0000256" key="7">
    <source>
        <dbReference type="ARBA" id="ARBA00023014"/>
    </source>
</evidence>
<dbReference type="GO" id="GO:0022900">
    <property type="term" value="P:electron transport chain"/>
    <property type="evidence" value="ECO:0007669"/>
    <property type="project" value="InterPro"/>
</dbReference>
<keyword evidence="7" id="KW-0411">Iron-sulfur</keyword>
<dbReference type="SUPFAM" id="SSF54292">
    <property type="entry name" value="2Fe-2S ferredoxin-like"/>
    <property type="match status" value="1"/>
</dbReference>
<proteinExistence type="inferred from homology"/>
<keyword evidence="6" id="KW-0408">Iron</keyword>
<dbReference type="GO" id="GO:0051537">
    <property type="term" value="F:2 iron, 2 sulfur cluster binding"/>
    <property type="evidence" value="ECO:0007669"/>
    <property type="project" value="UniProtKB-KW"/>
</dbReference>
<comment type="similarity">
    <text evidence="1">Belongs to the 2Fe2S plant-type ferredoxin family.</text>
</comment>
<keyword evidence="4" id="KW-0479">Metal-binding</keyword>
<dbReference type="PANTHER" id="PTHR43112:SF3">
    <property type="entry name" value="FERREDOXIN-2, CHLOROPLASTIC"/>
    <property type="match status" value="1"/>
</dbReference>
<dbReference type="Proteomes" id="UP000282574">
    <property type="component" value="Unassembled WGS sequence"/>
</dbReference>
<sequence length="111" mass="12193">MKTYQIELVNRNNFTLNVAADKYILDAVEAAGVKLPVGCRYGACITCAARILSGEVEQTNAIALKPQQAAKGYVLLCIATPRSDCKFEVGVECQKELYVNPFISYQRTVIS</sequence>
<dbReference type="EMBL" id="RSCK01000077">
    <property type="protein sequence ID" value="RUT05394.1"/>
    <property type="molecule type" value="Genomic_DNA"/>
</dbReference>